<gene>
    <name evidence="6" type="ORF">C882_2529</name>
</gene>
<keyword evidence="4" id="KW-0812">Transmembrane</keyword>
<dbReference type="eggNOG" id="COG4221">
    <property type="taxonomic scope" value="Bacteria"/>
</dbReference>
<dbReference type="Pfam" id="PF00106">
    <property type="entry name" value="adh_short"/>
    <property type="match status" value="1"/>
</dbReference>
<evidence type="ECO:0000313" key="7">
    <source>
        <dbReference type="Proteomes" id="UP000009881"/>
    </source>
</evidence>
<dbReference type="OrthoDB" id="9781689at2"/>
<evidence type="ECO:0000256" key="1">
    <source>
        <dbReference type="ARBA" id="ARBA00006484"/>
    </source>
</evidence>
<comment type="caution">
    <text evidence="6">The sequence shown here is derived from an EMBL/GenBank/DDBJ whole genome shotgun (WGS) entry which is preliminary data.</text>
</comment>
<dbReference type="Proteomes" id="UP000009881">
    <property type="component" value="Unassembled WGS sequence"/>
</dbReference>
<accession>K9H2F7</accession>
<comment type="similarity">
    <text evidence="1">Belongs to the short-chain dehydrogenases/reductases (SDR) family.</text>
</comment>
<dbReference type="InterPro" id="IPR020904">
    <property type="entry name" value="Sc_DH/Rdtase_CS"/>
</dbReference>
<dbReference type="PROSITE" id="PS00061">
    <property type="entry name" value="ADH_SHORT"/>
    <property type="match status" value="1"/>
</dbReference>
<dbReference type="RefSeq" id="WP_009538938.1">
    <property type="nucleotide sequence ID" value="NZ_ANHY01000003.1"/>
</dbReference>
<dbReference type="GO" id="GO:0016020">
    <property type="term" value="C:membrane"/>
    <property type="evidence" value="ECO:0007669"/>
    <property type="project" value="TreeGrafter"/>
</dbReference>
<feature type="region of interest" description="Disordered" evidence="3">
    <location>
        <begin position="264"/>
        <end position="291"/>
    </location>
</feature>
<keyword evidence="2" id="KW-0560">Oxidoreductase</keyword>
<keyword evidence="7" id="KW-1185">Reference proteome</keyword>
<dbReference type="InterPro" id="IPR057326">
    <property type="entry name" value="KR_dom"/>
</dbReference>
<dbReference type="NCBIfam" id="NF005495">
    <property type="entry name" value="PRK07109.1"/>
    <property type="match status" value="1"/>
</dbReference>
<feature type="domain" description="Ketoreductase" evidence="5">
    <location>
        <begin position="8"/>
        <end position="186"/>
    </location>
</feature>
<proteinExistence type="inferred from homology"/>
<dbReference type="SMART" id="SM00822">
    <property type="entry name" value="PKS_KR"/>
    <property type="match status" value="1"/>
</dbReference>
<evidence type="ECO:0000313" key="6">
    <source>
        <dbReference type="EMBL" id="EKV32450.1"/>
    </source>
</evidence>
<dbReference type="InterPro" id="IPR036291">
    <property type="entry name" value="NAD(P)-bd_dom_sf"/>
</dbReference>
<dbReference type="EMBL" id="ANHY01000003">
    <property type="protein sequence ID" value="EKV32450.1"/>
    <property type="molecule type" value="Genomic_DNA"/>
</dbReference>
<dbReference type="AlphaFoldDB" id="K9H2F7"/>
<reference evidence="6 7" key="1">
    <citation type="journal article" date="2013" name="Genome Announc.">
        <title>Draft Genome Sequence of an Alphaproteobacterium, Caenispirillum salinarum AK4(T), Isolated from a Solar Saltern.</title>
        <authorList>
            <person name="Khatri I."/>
            <person name="Singh A."/>
            <person name="Korpole S."/>
            <person name="Pinnaka A.K."/>
            <person name="Subramanian S."/>
        </authorList>
    </citation>
    <scope>NUCLEOTIDE SEQUENCE [LARGE SCALE GENOMIC DNA]</scope>
    <source>
        <strain evidence="6 7">AK4</strain>
    </source>
</reference>
<protein>
    <submittedName>
        <fullName evidence="6">Short-chain dehydrogenase/reductase SDR</fullName>
    </submittedName>
</protein>
<dbReference type="PRINTS" id="PR00081">
    <property type="entry name" value="GDHRDH"/>
</dbReference>
<evidence type="ECO:0000256" key="4">
    <source>
        <dbReference type="SAM" id="Phobius"/>
    </source>
</evidence>
<dbReference type="STRING" id="1238182.C882_2529"/>
<evidence type="ECO:0000256" key="2">
    <source>
        <dbReference type="ARBA" id="ARBA00023002"/>
    </source>
</evidence>
<sequence>MTAPHTAPVVVITGGSAGVGRACAEAFARDGWDVAILARGEDRLEDTKDAVEALGRRALAVPCDVADAEAVLDAADRVEADLGPIDCWVNDAMATEFAAFVDTAPAEFQRVVDVTLMGQVHGVMAALKHMRRRGSGSIILVGSALAYRGIPLQAPYCAAKHAVRGFADSLRAELLHEGSAIRITEVHLPGLNTPQFSWARARTDGEPRPVPPVYQPEAAARAILRAAHERPRELWVGRATAKIILGAMLAPAYLDRMMAEQVVAQQQSRAPHGDRPDNLRSPAPGPYAAHGRFDDEAEEWAAVIDPDQIRRTAGFALGAVAVGAAALGLARALKGDGRRRGRQRFGRGGRRRLW</sequence>
<dbReference type="Gene3D" id="3.40.50.720">
    <property type="entry name" value="NAD(P)-binding Rossmann-like Domain"/>
    <property type="match status" value="1"/>
</dbReference>
<dbReference type="InterPro" id="IPR002347">
    <property type="entry name" value="SDR_fam"/>
</dbReference>
<evidence type="ECO:0000259" key="5">
    <source>
        <dbReference type="SMART" id="SM00822"/>
    </source>
</evidence>
<evidence type="ECO:0000256" key="3">
    <source>
        <dbReference type="SAM" id="MobiDB-lite"/>
    </source>
</evidence>
<feature type="transmembrane region" description="Helical" evidence="4">
    <location>
        <begin position="313"/>
        <end position="333"/>
    </location>
</feature>
<organism evidence="6 7">
    <name type="scientific">Caenispirillum salinarum AK4</name>
    <dbReference type="NCBI Taxonomy" id="1238182"/>
    <lineage>
        <taxon>Bacteria</taxon>
        <taxon>Pseudomonadati</taxon>
        <taxon>Pseudomonadota</taxon>
        <taxon>Alphaproteobacteria</taxon>
        <taxon>Rhodospirillales</taxon>
        <taxon>Novispirillaceae</taxon>
        <taxon>Caenispirillum</taxon>
    </lineage>
</organism>
<dbReference type="GO" id="GO:0016491">
    <property type="term" value="F:oxidoreductase activity"/>
    <property type="evidence" value="ECO:0007669"/>
    <property type="project" value="UniProtKB-KW"/>
</dbReference>
<keyword evidence="4" id="KW-1133">Transmembrane helix</keyword>
<dbReference type="PANTHER" id="PTHR44196:SF1">
    <property type="entry name" value="DEHYDROGENASE_REDUCTASE SDR FAMILY MEMBER 7B"/>
    <property type="match status" value="1"/>
</dbReference>
<name>K9H2F7_9PROT</name>
<dbReference type="SUPFAM" id="SSF51735">
    <property type="entry name" value="NAD(P)-binding Rossmann-fold domains"/>
    <property type="match status" value="1"/>
</dbReference>
<dbReference type="PANTHER" id="PTHR44196">
    <property type="entry name" value="DEHYDROGENASE/REDUCTASE SDR FAMILY MEMBER 7B"/>
    <property type="match status" value="1"/>
</dbReference>
<keyword evidence="4" id="KW-0472">Membrane</keyword>